<dbReference type="Proteomes" id="UP001212841">
    <property type="component" value="Unassembled WGS sequence"/>
</dbReference>
<name>A0AAD5SBQ9_9FUNG</name>
<evidence type="ECO:0000256" key="1">
    <source>
        <dbReference type="SAM" id="MobiDB-lite"/>
    </source>
</evidence>
<reference evidence="2" key="1">
    <citation type="submission" date="2020-05" db="EMBL/GenBank/DDBJ databases">
        <title>Phylogenomic resolution of chytrid fungi.</title>
        <authorList>
            <person name="Stajich J.E."/>
            <person name="Amses K."/>
            <person name="Simmons R."/>
            <person name="Seto K."/>
            <person name="Myers J."/>
            <person name="Bonds A."/>
            <person name="Quandt C.A."/>
            <person name="Barry K."/>
            <person name="Liu P."/>
            <person name="Grigoriev I."/>
            <person name="Longcore J.E."/>
            <person name="James T.Y."/>
        </authorList>
    </citation>
    <scope>NUCLEOTIDE SEQUENCE</scope>
    <source>
        <strain evidence="2">JEL0318</strain>
    </source>
</reference>
<sequence length="370" mass="43003">MAEQNNKVVNLQLLDLHQIYKTLNVKDTTENKRVLEWFDANLLTDVSQFAKLRDKIYNHVKGTKRGNQKTASLETIQSRYVGNVRTIINKLNESHLRTLGITVTERETLFRSMGTFIEKVPKKTNETRGDNAFTQAEKGTIGHWVGEFELIIETVKNAYKAVEPLYDQMNPHKHRSAIERIIRLVLYVMEPNVRSAWHSLTPEGDSGEDNVIHFGVNDRVTVVFNKMKRDWQTPLISDLHEYTAAILRRYYDTFYEKGKHYPLFRNDNDGFWISKSWTNRVTADLKSVFDGKLSARTMRVLEIMHANEEKDGVKFTENQKIALAKARGQRYNPQQWDLYDRHMENNKGKKRVNEIGEGGSSSKKVHVDED</sequence>
<evidence type="ECO:0000313" key="3">
    <source>
        <dbReference type="Proteomes" id="UP001212841"/>
    </source>
</evidence>
<feature type="region of interest" description="Disordered" evidence="1">
    <location>
        <begin position="345"/>
        <end position="370"/>
    </location>
</feature>
<dbReference type="AlphaFoldDB" id="A0AAD5SBQ9"/>
<evidence type="ECO:0000313" key="2">
    <source>
        <dbReference type="EMBL" id="KAJ3050034.1"/>
    </source>
</evidence>
<comment type="caution">
    <text evidence="2">The sequence shown here is derived from an EMBL/GenBank/DDBJ whole genome shotgun (WGS) entry which is preliminary data.</text>
</comment>
<keyword evidence="3" id="KW-1185">Reference proteome</keyword>
<dbReference type="EMBL" id="JADGJD010000562">
    <property type="protein sequence ID" value="KAJ3050034.1"/>
    <property type="molecule type" value="Genomic_DNA"/>
</dbReference>
<feature type="compositionally biased region" description="Basic and acidic residues" evidence="1">
    <location>
        <begin position="345"/>
        <end position="354"/>
    </location>
</feature>
<organism evidence="2 3">
    <name type="scientific">Rhizophlyctis rosea</name>
    <dbReference type="NCBI Taxonomy" id="64517"/>
    <lineage>
        <taxon>Eukaryota</taxon>
        <taxon>Fungi</taxon>
        <taxon>Fungi incertae sedis</taxon>
        <taxon>Chytridiomycota</taxon>
        <taxon>Chytridiomycota incertae sedis</taxon>
        <taxon>Chytridiomycetes</taxon>
        <taxon>Rhizophlyctidales</taxon>
        <taxon>Rhizophlyctidaceae</taxon>
        <taxon>Rhizophlyctis</taxon>
    </lineage>
</organism>
<accession>A0AAD5SBQ9</accession>
<proteinExistence type="predicted"/>
<gene>
    <name evidence="2" type="ORF">HK097_008984</name>
</gene>
<protein>
    <submittedName>
        <fullName evidence="2">Uncharacterized protein</fullName>
    </submittedName>
</protein>